<evidence type="ECO:0000313" key="2">
    <source>
        <dbReference type="Proteomes" id="UP000265520"/>
    </source>
</evidence>
<dbReference type="Proteomes" id="UP000265520">
    <property type="component" value="Unassembled WGS sequence"/>
</dbReference>
<accession>A0A392U5Q1</accession>
<dbReference type="AlphaFoldDB" id="A0A392U5Q1"/>
<comment type="caution">
    <text evidence="1">The sequence shown here is derived from an EMBL/GenBank/DDBJ whole genome shotgun (WGS) entry which is preliminary data.</text>
</comment>
<evidence type="ECO:0000313" key="1">
    <source>
        <dbReference type="EMBL" id="MCI67055.1"/>
    </source>
</evidence>
<feature type="non-terminal residue" evidence="1">
    <location>
        <position position="77"/>
    </location>
</feature>
<organism evidence="1 2">
    <name type="scientific">Trifolium medium</name>
    <dbReference type="NCBI Taxonomy" id="97028"/>
    <lineage>
        <taxon>Eukaryota</taxon>
        <taxon>Viridiplantae</taxon>
        <taxon>Streptophyta</taxon>
        <taxon>Embryophyta</taxon>
        <taxon>Tracheophyta</taxon>
        <taxon>Spermatophyta</taxon>
        <taxon>Magnoliopsida</taxon>
        <taxon>eudicotyledons</taxon>
        <taxon>Gunneridae</taxon>
        <taxon>Pentapetalae</taxon>
        <taxon>rosids</taxon>
        <taxon>fabids</taxon>
        <taxon>Fabales</taxon>
        <taxon>Fabaceae</taxon>
        <taxon>Papilionoideae</taxon>
        <taxon>50 kb inversion clade</taxon>
        <taxon>NPAAA clade</taxon>
        <taxon>Hologalegina</taxon>
        <taxon>IRL clade</taxon>
        <taxon>Trifolieae</taxon>
        <taxon>Trifolium</taxon>
    </lineage>
</organism>
<dbReference type="EMBL" id="LXQA010707774">
    <property type="protein sequence ID" value="MCI67055.1"/>
    <property type="molecule type" value="Genomic_DNA"/>
</dbReference>
<proteinExistence type="predicted"/>
<protein>
    <submittedName>
        <fullName evidence="1">Uncharacterized protein</fullName>
    </submittedName>
</protein>
<sequence>MKKEDDDDTVDVDVGLKRKRPEFEKQENWNSLINAMLEQSKIMLKPPSSEGTQSDIIPSSLGTFLHFDPQLGANLGT</sequence>
<name>A0A392U5Q1_9FABA</name>
<keyword evidence="2" id="KW-1185">Reference proteome</keyword>
<reference evidence="1 2" key="1">
    <citation type="journal article" date="2018" name="Front. Plant Sci.">
        <title>Red Clover (Trifolium pratense) and Zigzag Clover (T. medium) - A Picture of Genomic Similarities and Differences.</title>
        <authorList>
            <person name="Dluhosova J."/>
            <person name="Istvanek J."/>
            <person name="Nedelnik J."/>
            <person name="Repkova J."/>
        </authorList>
    </citation>
    <scope>NUCLEOTIDE SEQUENCE [LARGE SCALE GENOMIC DNA]</scope>
    <source>
        <strain evidence="2">cv. 10/8</strain>
        <tissue evidence="1">Leaf</tissue>
    </source>
</reference>